<evidence type="ECO:0000313" key="2">
    <source>
        <dbReference type="Proteomes" id="UP000789405"/>
    </source>
</evidence>
<proteinExistence type="predicted"/>
<keyword evidence="2" id="KW-1185">Reference proteome</keyword>
<sequence length="111" mass="12564">MPCKDCCEKRGSSGWENNCHIFTDEDSTMIDNPIGKIGRSLLQMNVDCIQWYFGNNPVGNPQIPVNLCFLFYNNELTPDICTMPPQPIADKTEVLFDSGIIRCENEGCFNH</sequence>
<reference evidence="1" key="1">
    <citation type="submission" date="2021-06" db="EMBL/GenBank/DDBJ databases">
        <authorList>
            <person name="Kallberg Y."/>
            <person name="Tangrot J."/>
            <person name="Rosling A."/>
        </authorList>
    </citation>
    <scope>NUCLEOTIDE SEQUENCE</scope>
    <source>
        <strain evidence="1">MA453B</strain>
    </source>
</reference>
<name>A0A9N9DU21_9GLOM</name>
<dbReference type="Proteomes" id="UP000789405">
    <property type="component" value="Unassembled WGS sequence"/>
</dbReference>
<protein>
    <submittedName>
        <fullName evidence="1">4610_t:CDS:1</fullName>
    </submittedName>
</protein>
<organism evidence="1 2">
    <name type="scientific">Dentiscutata erythropus</name>
    <dbReference type="NCBI Taxonomy" id="1348616"/>
    <lineage>
        <taxon>Eukaryota</taxon>
        <taxon>Fungi</taxon>
        <taxon>Fungi incertae sedis</taxon>
        <taxon>Mucoromycota</taxon>
        <taxon>Glomeromycotina</taxon>
        <taxon>Glomeromycetes</taxon>
        <taxon>Diversisporales</taxon>
        <taxon>Gigasporaceae</taxon>
        <taxon>Dentiscutata</taxon>
    </lineage>
</organism>
<dbReference type="AlphaFoldDB" id="A0A9N9DU21"/>
<comment type="caution">
    <text evidence="1">The sequence shown here is derived from an EMBL/GenBank/DDBJ whole genome shotgun (WGS) entry which is preliminary data.</text>
</comment>
<dbReference type="OrthoDB" id="2336791at2759"/>
<evidence type="ECO:0000313" key="1">
    <source>
        <dbReference type="EMBL" id="CAG8647616.1"/>
    </source>
</evidence>
<dbReference type="EMBL" id="CAJVPY010005648">
    <property type="protein sequence ID" value="CAG8647616.1"/>
    <property type="molecule type" value="Genomic_DNA"/>
</dbReference>
<gene>
    <name evidence="1" type="ORF">DERYTH_LOCUS10006</name>
</gene>
<accession>A0A9N9DU21</accession>